<dbReference type="GO" id="GO:0005829">
    <property type="term" value="C:cytosol"/>
    <property type="evidence" value="ECO:0007669"/>
    <property type="project" value="TreeGrafter"/>
</dbReference>
<dbReference type="GO" id="GO:0043886">
    <property type="term" value="F:structural constituent of carboxysome shell"/>
    <property type="evidence" value="ECO:0007669"/>
    <property type="project" value="UniProtKB-ARBA"/>
</dbReference>
<dbReference type="KEGG" id="dsl:Dacsa_2884"/>
<protein>
    <submittedName>
        <fullName evidence="3">Acetyltransferase (Isoleucine patch superfamily)</fullName>
    </submittedName>
</protein>
<dbReference type="GO" id="GO:0031470">
    <property type="term" value="C:carboxysome"/>
    <property type="evidence" value="ECO:0007669"/>
    <property type="project" value="UniProtKB-ARBA"/>
</dbReference>
<dbReference type="NCBIfam" id="NF007797">
    <property type="entry name" value="PRK10502.1"/>
    <property type="match status" value="1"/>
</dbReference>
<dbReference type="RefSeq" id="WP_015230418.1">
    <property type="nucleotide sequence ID" value="NC_019780.1"/>
</dbReference>
<evidence type="ECO:0000313" key="3">
    <source>
        <dbReference type="EMBL" id="AFZ51438.1"/>
    </source>
</evidence>
<dbReference type="EMBL" id="CP003944">
    <property type="protein sequence ID" value="AFZ51438.1"/>
    <property type="molecule type" value="Genomic_DNA"/>
</dbReference>
<dbReference type="HOGENOM" id="CLU_051638_7_2_3"/>
<dbReference type="PANTHER" id="PTHR23416:SF23">
    <property type="entry name" value="ACETYLTRANSFERASE C18B11.09C-RELATED"/>
    <property type="match status" value="1"/>
</dbReference>
<dbReference type="GO" id="GO:0008374">
    <property type="term" value="F:O-acyltransferase activity"/>
    <property type="evidence" value="ECO:0007669"/>
    <property type="project" value="TreeGrafter"/>
</dbReference>
<dbReference type="STRING" id="13035.Dacsa_2884"/>
<proteinExistence type="inferred from homology"/>
<keyword evidence="2" id="KW-0808">Transferase</keyword>
<dbReference type="PATRIC" id="fig|13035.3.peg.3290"/>
<organism evidence="3 4">
    <name type="scientific">Dactylococcopsis salina (strain PCC 8305)</name>
    <name type="common">Myxobactron salinum</name>
    <dbReference type="NCBI Taxonomy" id="13035"/>
    <lineage>
        <taxon>Bacteria</taxon>
        <taxon>Bacillati</taxon>
        <taxon>Cyanobacteriota</taxon>
        <taxon>Cyanophyceae</taxon>
        <taxon>Nodosilineales</taxon>
        <taxon>Cymatolegaceae</taxon>
        <taxon>Dactylococcopsis</taxon>
    </lineage>
</organism>
<name>K9YZ84_DACS8</name>
<evidence type="ECO:0000313" key="4">
    <source>
        <dbReference type="Proteomes" id="UP000010482"/>
    </source>
</evidence>
<sequence>MYLNHYTIGDYSPGASFIKQLFWYFIGCPFVRSYWLPVSSFKVFLLRLFGAKIGEGVRIKPGVLIKFPWRLSVGDYVWLGENLGIDNLAQVTIESHVCLSQGVYLCTGNHSWTDPNFKLITEPITIEEGSWIAARSVIGPGVTVKKGAVLGLGSVTGKSLDAMTIYGGNPAQAMKKRIINY</sequence>
<dbReference type="InterPro" id="IPR011004">
    <property type="entry name" value="Trimer_LpxA-like_sf"/>
</dbReference>
<dbReference type="SUPFAM" id="SSF51161">
    <property type="entry name" value="Trimeric LpxA-like enzymes"/>
    <property type="match status" value="1"/>
</dbReference>
<evidence type="ECO:0000256" key="2">
    <source>
        <dbReference type="ARBA" id="ARBA00022679"/>
    </source>
</evidence>
<comment type="similarity">
    <text evidence="1">Belongs to the transferase hexapeptide repeat family.</text>
</comment>
<evidence type="ECO:0000256" key="1">
    <source>
        <dbReference type="ARBA" id="ARBA00007274"/>
    </source>
</evidence>
<dbReference type="CDD" id="cd05825">
    <property type="entry name" value="LbH_wcaF_like"/>
    <property type="match status" value="1"/>
</dbReference>
<reference evidence="3" key="1">
    <citation type="submission" date="2012-04" db="EMBL/GenBank/DDBJ databases">
        <title>Finished genome of Dactylococcopsis salina PCC 8305.</title>
        <authorList>
            <consortium name="US DOE Joint Genome Institute"/>
            <person name="Gugger M."/>
            <person name="Coursin T."/>
            <person name="Rippka R."/>
            <person name="Tandeau De Marsac N."/>
            <person name="Huntemann M."/>
            <person name="Wei C.-L."/>
            <person name="Han J."/>
            <person name="Detter J.C."/>
            <person name="Han C."/>
            <person name="Tapia R."/>
            <person name="Daligault H."/>
            <person name="Chen A."/>
            <person name="Krypides N."/>
            <person name="Mavromatis K."/>
            <person name="Markowitz V."/>
            <person name="Szeto E."/>
            <person name="Ivanova N."/>
            <person name="Ovchinnikova G."/>
            <person name="Pagani I."/>
            <person name="Pati A."/>
            <person name="Goodwin L."/>
            <person name="Peters L."/>
            <person name="Pitluck S."/>
            <person name="Woyke T."/>
            <person name="Kerfeld C."/>
        </authorList>
    </citation>
    <scope>NUCLEOTIDE SEQUENCE [LARGE SCALE GENOMIC DNA]</scope>
    <source>
        <strain evidence="3">PCC 8305</strain>
    </source>
</reference>
<dbReference type="PANTHER" id="PTHR23416">
    <property type="entry name" value="SIALIC ACID SYNTHASE-RELATED"/>
    <property type="match status" value="1"/>
</dbReference>
<keyword evidence="4" id="KW-1185">Reference proteome</keyword>
<dbReference type="InterPro" id="IPR051159">
    <property type="entry name" value="Hexapeptide_acetyltransf"/>
</dbReference>
<dbReference type="eggNOG" id="COG0110">
    <property type="taxonomic scope" value="Bacteria"/>
</dbReference>
<accession>K9YZ84</accession>
<dbReference type="OrthoDB" id="9801697at2"/>
<dbReference type="Gene3D" id="2.160.10.10">
    <property type="entry name" value="Hexapeptide repeat proteins"/>
    <property type="match status" value="1"/>
</dbReference>
<dbReference type="AlphaFoldDB" id="K9YZ84"/>
<gene>
    <name evidence="3" type="ORF">Dacsa_2884</name>
</gene>
<dbReference type="Proteomes" id="UP000010482">
    <property type="component" value="Chromosome"/>
</dbReference>